<dbReference type="InterPro" id="IPR011990">
    <property type="entry name" value="TPR-like_helical_dom_sf"/>
</dbReference>
<comment type="caution">
    <text evidence="5">The sequence shown here is derived from an EMBL/GenBank/DDBJ whole genome shotgun (WGS) entry which is preliminary data.</text>
</comment>
<dbReference type="SUPFAM" id="SSF48452">
    <property type="entry name" value="TPR-like"/>
    <property type="match status" value="2"/>
</dbReference>
<feature type="region of interest" description="Disordered" evidence="4">
    <location>
        <begin position="505"/>
        <end position="541"/>
    </location>
</feature>
<organism evidence="5 6">
    <name type="scientific">Treponema maltophilum ATCC 51939</name>
    <dbReference type="NCBI Taxonomy" id="1125699"/>
    <lineage>
        <taxon>Bacteria</taxon>
        <taxon>Pseudomonadati</taxon>
        <taxon>Spirochaetota</taxon>
        <taxon>Spirochaetia</taxon>
        <taxon>Spirochaetales</taxon>
        <taxon>Treponemataceae</taxon>
        <taxon>Treponema</taxon>
    </lineage>
</organism>
<keyword evidence="1" id="KW-0677">Repeat</keyword>
<keyword evidence="6" id="KW-1185">Reference proteome</keyword>
<dbReference type="STRING" id="1125699.HMPREF9194_02140"/>
<dbReference type="SMART" id="SM00028">
    <property type="entry name" value="TPR"/>
    <property type="match status" value="9"/>
</dbReference>
<reference evidence="5 6" key="1">
    <citation type="submission" date="2013-04" db="EMBL/GenBank/DDBJ databases">
        <title>The Genome Sequence of Treponema maltophilum ATCC 51939.</title>
        <authorList>
            <consortium name="The Broad Institute Genomics Platform"/>
            <person name="Earl A."/>
            <person name="Ward D."/>
            <person name="Feldgarden M."/>
            <person name="Gevers D."/>
            <person name="Leonetti C."/>
            <person name="Blanton J.M."/>
            <person name="Dewhirst F.E."/>
            <person name="Izard J."/>
            <person name="Walker B."/>
            <person name="Young S."/>
            <person name="Zeng Q."/>
            <person name="Gargeya S."/>
            <person name="Fitzgerald M."/>
            <person name="Haas B."/>
            <person name="Abouelleil A."/>
            <person name="Allen A.W."/>
            <person name="Alvarado L."/>
            <person name="Arachchi H.M."/>
            <person name="Berlin A.M."/>
            <person name="Chapman S.B."/>
            <person name="Gainer-Dewar J."/>
            <person name="Goldberg J."/>
            <person name="Griggs A."/>
            <person name="Gujja S."/>
            <person name="Hansen M."/>
            <person name="Howarth C."/>
            <person name="Imamovic A."/>
            <person name="Ireland A."/>
            <person name="Larimer J."/>
            <person name="McCowan C."/>
            <person name="Murphy C."/>
            <person name="Pearson M."/>
            <person name="Poon T.W."/>
            <person name="Priest M."/>
            <person name="Roberts A."/>
            <person name="Saif S."/>
            <person name="Shea T."/>
            <person name="Sisk P."/>
            <person name="Sykes S."/>
            <person name="Wortman J."/>
            <person name="Nusbaum C."/>
            <person name="Birren B."/>
        </authorList>
    </citation>
    <scope>NUCLEOTIDE SEQUENCE [LARGE SCALE GENOMIC DNA]</scope>
    <source>
        <strain evidence="5 6">ATCC 51939</strain>
    </source>
</reference>
<feature type="compositionally biased region" description="Basic and acidic residues" evidence="4">
    <location>
        <begin position="505"/>
        <end position="514"/>
    </location>
</feature>
<dbReference type="PATRIC" id="fig|1125699.3.peg.2162"/>
<dbReference type="PROSITE" id="PS50005">
    <property type="entry name" value="TPR"/>
    <property type="match status" value="6"/>
</dbReference>
<keyword evidence="2 3" id="KW-0802">TPR repeat</keyword>
<evidence type="ECO:0000256" key="1">
    <source>
        <dbReference type="ARBA" id="ARBA00022737"/>
    </source>
</evidence>
<feature type="repeat" description="TPR" evidence="3">
    <location>
        <begin position="145"/>
        <end position="178"/>
    </location>
</feature>
<name>S3K499_TREMA</name>
<evidence type="ECO:0000313" key="5">
    <source>
        <dbReference type="EMBL" id="EPF31786.1"/>
    </source>
</evidence>
<dbReference type="Gene3D" id="1.25.40.10">
    <property type="entry name" value="Tetratricopeptide repeat domain"/>
    <property type="match status" value="4"/>
</dbReference>
<evidence type="ECO:0000256" key="3">
    <source>
        <dbReference type="PROSITE-ProRule" id="PRU00339"/>
    </source>
</evidence>
<feature type="compositionally biased region" description="Acidic residues" evidence="4">
    <location>
        <begin position="795"/>
        <end position="820"/>
    </location>
</feature>
<feature type="repeat" description="TPR" evidence="3">
    <location>
        <begin position="179"/>
        <end position="212"/>
    </location>
</feature>
<dbReference type="Proteomes" id="UP000014541">
    <property type="component" value="Unassembled WGS sequence"/>
</dbReference>
<dbReference type="HOGENOM" id="CLU_012254_0_0_12"/>
<feature type="region of interest" description="Disordered" evidence="4">
    <location>
        <begin position="638"/>
        <end position="820"/>
    </location>
</feature>
<protein>
    <submittedName>
        <fullName evidence="5">Uncharacterized protein</fullName>
    </submittedName>
</protein>
<dbReference type="PANTHER" id="PTHR12558">
    <property type="entry name" value="CELL DIVISION CYCLE 16,23,27"/>
    <property type="match status" value="1"/>
</dbReference>
<evidence type="ECO:0000256" key="2">
    <source>
        <dbReference type="ARBA" id="ARBA00022803"/>
    </source>
</evidence>
<feature type="compositionally biased region" description="Low complexity" evidence="4">
    <location>
        <begin position="698"/>
        <end position="712"/>
    </location>
</feature>
<dbReference type="RefSeq" id="WP_016526395.1">
    <property type="nucleotide sequence ID" value="NZ_KE332518.1"/>
</dbReference>
<feature type="repeat" description="TPR" evidence="3">
    <location>
        <begin position="111"/>
        <end position="144"/>
    </location>
</feature>
<dbReference type="PROSITE" id="PS50293">
    <property type="entry name" value="TPR_REGION"/>
    <property type="match status" value="2"/>
</dbReference>
<feature type="repeat" description="TPR" evidence="3">
    <location>
        <begin position="43"/>
        <end position="76"/>
    </location>
</feature>
<feature type="repeat" description="TPR" evidence="3">
    <location>
        <begin position="417"/>
        <end position="450"/>
    </location>
</feature>
<dbReference type="Pfam" id="PF13374">
    <property type="entry name" value="TPR_10"/>
    <property type="match status" value="1"/>
</dbReference>
<dbReference type="PANTHER" id="PTHR12558:SF13">
    <property type="entry name" value="CELL DIVISION CYCLE PROTEIN 27 HOMOLOG"/>
    <property type="match status" value="1"/>
</dbReference>
<proteinExistence type="predicted"/>
<feature type="repeat" description="TPR" evidence="3">
    <location>
        <begin position="247"/>
        <end position="280"/>
    </location>
</feature>
<evidence type="ECO:0000313" key="6">
    <source>
        <dbReference type="Proteomes" id="UP000014541"/>
    </source>
</evidence>
<dbReference type="Pfam" id="PF00515">
    <property type="entry name" value="TPR_1"/>
    <property type="match status" value="2"/>
</dbReference>
<feature type="compositionally biased region" description="Polar residues" evidence="4">
    <location>
        <begin position="735"/>
        <end position="747"/>
    </location>
</feature>
<dbReference type="Pfam" id="PF13174">
    <property type="entry name" value="TPR_6"/>
    <property type="match status" value="1"/>
</dbReference>
<dbReference type="AlphaFoldDB" id="S3K499"/>
<accession>S3K499</accession>
<dbReference type="eggNOG" id="COG0457">
    <property type="taxonomic scope" value="Bacteria"/>
</dbReference>
<dbReference type="OrthoDB" id="9769609at2"/>
<dbReference type="InterPro" id="IPR019734">
    <property type="entry name" value="TPR_rpt"/>
</dbReference>
<dbReference type="EMBL" id="ATFF01000006">
    <property type="protein sequence ID" value="EPF31786.1"/>
    <property type="molecule type" value="Genomic_DNA"/>
</dbReference>
<dbReference type="Pfam" id="PF13181">
    <property type="entry name" value="TPR_8"/>
    <property type="match status" value="1"/>
</dbReference>
<sequence length="978" mass="110730">MKQNTFSKEFLIMQRAEKAVLARDYASAVRLYVRLLKSDPNNIDVLSKLGSVYVYAGDDANAFKIYKTVIQSDPSNLSALNHLSGIYRRRGQYDESIKLIEKVRQVSANPDEMAYNEGYTYKLMGKYDEAVSCFLNAIELNPNDVLAYNHLGTIEDLLGQPDKALSAFSRGLQIDPNHPILHYNLALHFVGLNEAEKAIMHFEAALRVRPNWDEALDAYSELLIKINRPDRAEEVLQQNIKLNPKSISAYNKLGKLYAGQNDFAKAENAYLKALALDGENMCALDGLGKVYDKQKKYFDAAAIMERLGKLQANDTETSLRYAKILIELERFRDADILLKKIYDASPHNIQTLNVLAQYFARRNDIKKAYTCYRRILRIDCKAADFLKDNAEQFMHTGKLKYAEQLLKEYLRRKTEDADAWARLGKCYRELGKYKKALKALSCSLNIDSNNYFAIEELGILTQFLNEDAASMNFIAELLNKNNDSDPDLDTLRSSMTVRETALDAMEKDENKNGEDVLDGNAFGGEKGKDENRDKDEDDFPVSSAEIGFESLRQKEDEGEDAVLKLDAAADEPLFHDEYDPLIFPESFFSDAENEKSFEQKDKEPFDLSNLFPIDSPLEITPTDKDELFDDFFDKKSSQHYDPIEEEELLTVDGSGFEPDDEEDGVRNEEKTIPVFENLPPPVQNASSPIAPQSPVPPQFISQPPQFIPQPAQSIPPVPQTSVPAAQPITPPQTVPLVQNTPPQNVIPVQSAPIPLHDMPLDDVPLEPEFLPPEPQPKTESAEPVVPTTPRPEENGNFEDENPLPDEMPIDTEQPLFDEDFPVEDDRPLEVLDSAEEPEDDENFDEMLMNQVRKVLDDVFDTSPIEEFSRTFEMFNSLRGLCSYLPDEKKDEFFSDLNRVKLDYVIDRLEGKPGLLAAAQALHSSGLVKPYTGAPKKEFLQRTLSYMDSLANTLSDKGHARALRKEIHRVLDRLNKKSP</sequence>
<feature type="compositionally biased region" description="Basic and acidic residues" evidence="4">
    <location>
        <begin position="525"/>
        <end position="534"/>
    </location>
</feature>
<dbReference type="InterPro" id="IPR013105">
    <property type="entry name" value="TPR_2"/>
</dbReference>
<dbReference type="Pfam" id="PF07719">
    <property type="entry name" value="TPR_2"/>
    <property type="match status" value="1"/>
</dbReference>
<evidence type="ECO:0000256" key="4">
    <source>
        <dbReference type="SAM" id="MobiDB-lite"/>
    </source>
</evidence>
<gene>
    <name evidence="5" type="ORF">HMPREF9194_02140</name>
</gene>